<evidence type="ECO:0000256" key="1">
    <source>
        <dbReference type="ARBA" id="ARBA00004642"/>
    </source>
</evidence>
<dbReference type="Pfam" id="PF23726">
    <property type="entry name" value="Beta-prop_RSE1_2nd"/>
    <property type="match status" value="1"/>
</dbReference>
<evidence type="ECO:0000256" key="4">
    <source>
        <dbReference type="ARBA" id="ARBA00068483"/>
    </source>
</evidence>
<feature type="domain" description="RSE1/DDB1/CPSF1 first beta-propeller" evidence="7">
    <location>
        <begin position="14"/>
        <end position="400"/>
    </location>
</feature>
<accession>A0A3Q3K7I7</accession>
<dbReference type="InterPro" id="IPR015943">
    <property type="entry name" value="WD40/YVTN_repeat-like_dom_sf"/>
</dbReference>
<dbReference type="PANTHER" id="PTHR10644">
    <property type="entry name" value="DNA REPAIR/RNA PROCESSING CPSF FAMILY"/>
    <property type="match status" value="1"/>
</dbReference>
<dbReference type="InterPro" id="IPR004871">
    <property type="entry name" value="RSE1/DDB1/CPSF1_C"/>
</dbReference>
<dbReference type="Pfam" id="PF10433">
    <property type="entry name" value="Beta-prop_RSE1_1st"/>
    <property type="match status" value="1"/>
</dbReference>
<dbReference type="Gene3D" id="1.10.150.910">
    <property type="match status" value="1"/>
</dbReference>
<dbReference type="InterPro" id="IPR058543">
    <property type="entry name" value="Beta-prop_RSE1/DDB1/CPSF1_2nd"/>
</dbReference>
<evidence type="ECO:0000313" key="9">
    <source>
        <dbReference type="Ensembl" id="ENSMALP00000029759.1"/>
    </source>
</evidence>
<dbReference type="GO" id="GO:0003676">
    <property type="term" value="F:nucleic acid binding"/>
    <property type="evidence" value="ECO:0007669"/>
    <property type="project" value="InterPro"/>
</dbReference>
<feature type="region of interest" description="Disordered" evidence="5">
    <location>
        <begin position="770"/>
        <end position="806"/>
    </location>
</feature>
<evidence type="ECO:0000259" key="6">
    <source>
        <dbReference type="Pfam" id="PF03178"/>
    </source>
</evidence>
<reference evidence="9" key="2">
    <citation type="submission" date="2025-09" db="UniProtKB">
        <authorList>
            <consortium name="Ensembl"/>
        </authorList>
    </citation>
    <scope>IDENTIFICATION</scope>
</reference>
<keyword evidence="10" id="KW-1185">Reference proteome</keyword>
<name>A0A3Q3K7I7_MONAL</name>
<dbReference type="Gene3D" id="2.130.10.10">
    <property type="entry name" value="YVTN repeat-like/Quinoprotein amine dehydrogenase"/>
    <property type="match status" value="2"/>
</dbReference>
<sequence>MYAVYRQAHTPTAVEFSVYCNFISSKEKNLVIAGTSQLFVYRIIHDVESTSKADKSSDSKSRKEKLEQVASFSLFGNVMSMASVQLVGASRDALLLSFKDAKLSVVEYDPGTHDLKTLSLHYFEEPELRDGFVQNVHIPIVRVDPENRCAVMLVYGTKLVVLPFRKDTLSDEQEGGVGEGPKSSFLPSYIIDVRELDEKLLNIIDMKFLHGYYEPTLLILFEPNQTWPGRVAVRQDTCSIVAISLNIMQRVHPVIWSLSNLPFDCTQVMAVPKPIGGVVVFAVNSLLYLNQSVPPYGVSLNSQTTGTTAFPLRVQDEVKLTLDCSQSDFIASDKMVISLKGGEIYVLTLITDGMRSVRAFHFDKAAASVLTTCMVTMEPGYLFLGSRLGNSLLLKYTEKLQETPLEEGKEKQEKEKDKEKQEEPPNKKKRVDSSTNWTDEVDEIEVYGSEAQSGTQLATYSFEVCDSILNIGPCVNASMGEPAFLSEEFQSNPEPDLEVVVCSGYGKNGALSVLQRSIRPQVVTTFELPGCHDMWTVIASEVKEDKKAVKTDELEDGVETETGDDGDEGEKEEEEKDKEEEEKTEPPLEDDMKKHGFLILSREDSTMILQTGQEIMELDTSGFATQGPTVFAGNIGDNKYIIQVSPMGIRLLEGVKQLHFIPVDLGSPIVHCSIADPYVIILTAEGQVTMFMLKTDSYMGKAQRLALQKPQIPTQARVITLCAYRDVSGMFTTENKVSCSVKEDTFFRSQSEAETVIQDLSNTVDDEEEMLYGDSSTSAASAKEEISRGSVAPAPSGSEGSPSKAEPTHWCMIIRENGVMEIYQLPDWRLVFLVKNFPVGQRVLVDSSSGQSATQGEAKKEEVTRQGDIPLVKEVALVSLGNNHSRPYLLVHVEQELLIYEAFPYDQQQPQNNLKVRFKKVPHNINFREKKSKLKKDRKAESGAAEDGSAVKSRITRFRYFEDISGYSGVFICGPSPHWMLVTSRGAMRLHPMTIDGSIESFSPFHNINCPKGFLYFNKQGELRISVLPTYLSYDAPWPVRKIPLRCTVHYVSYHVESKVYAVCTSVKEPCTRIPRMTGEEKEYEVIDRDERYIHPQQEKFSIQLISPVSWEAIPNTRIDLEEWEHVTCMKTVALRSQETVSGLKGYIAAGTCLMQGEEVTCRGRILILDVIEVVPEPGQPLTKNKFKVLYEKEQKGPVTALCHCNGYLVSAIGQKIFLWVLKDNDLTGMAFIDTQLYIHQMISIKNFILAADLMKSISLLRYQEESKTLSLVSRDAKPLEVYSIEFMVDNNQLGFLVSDRDKNLYIYMYLPEAKESFGGMRLLRRADFNAGAQINTFWRMPCRGALDTGSKKALTWDNKHITWFATLDGGVGLLLPMQEKTYRRLLMLQNALTTMLPHHAGLNPKAFRMLHSDRRSLQNAVRNILDGELLNKYLYLSTMERSELAKKIGTTQDIVSPLTEKMKHGNEFSYCDSISCDFVDPGRPSGDRQSDSSFLRATLPCLLH</sequence>
<evidence type="ECO:0000313" key="10">
    <source>
        <dbReference type="Proteomes" id="UP000261600"/>
    </source>
</evidence>
<dbReference type="STRING" id="43700.ENSMALP00000029759"/>
<feature type="region of interest" description="Disordered" evidence="5">
    <location>
        <begin position="403"/>
        <end position="436"/>
    </location>
</feature>
<evidence type="ECO:0000259" key="7">
    <source>
        <dbReference type="Pfam" id="PF10433"/>
    </source>
</evidence>
<evidence type="ECO:0000256" key="5">
    <source>
        <dbReference type="SAM" id="MobiDB-lite"/>
    </source>
</evidence>
<reference evidence="9" key="1">
    <citation type="submission" date="2025-08" db="UniProtKB">
        <authorList>
            <consortium name="Ensembl"/>
        </authorList>
    </citation>
    <scope>IDENTIFICATION</scope>
</reference>
<dbReference type="Ensembl" id="ENSMALT00000030289.1">
    <property type="protein sequence ID" value="ENSMALP00000029759.1"/>
    <property type="gene ID" value="ENSMALG00000020545.1"/>
</dbReference>
<proteinExistence type="inferred from homology"/>
<dbReference type="GO" id="GO:0005654">
    <property type="term" value="C:nucleoplasm"/>
    <property type="evidence" value="ECO:0007669"/>
    <property type="project" value="UniProtKB-SubCell"/>
</dbReference>
<dbReference type="Pfam" id="PF03178">
    <property type="entry name" value="CPSF_A"/>
    <property type="match status" value="1"/>
</dbReference>
<comment type="similarity">
    <text evidence="3">Belongs to the CPSF1 family.</text>
</comment>
<feature type="domain" description="RSE1/DDB1/CPSF1 C-terminal" evidence="6">
    <location>
        <begin position="1100"/>
        <end position="1435"/>
    </location>
</feature>
<protein>
    <recommendedName>
        <fullName evidence="4">Cleavage and polyadenylation specificity factor subunit 1</fullName>
    </recommendedName>
</protein>
<comment type="subcellular location">
    <subcellularLocation>
        <location evidence="1">Nucleus</location>
        <location evidence="1">Nucleoplasm</location>
    </subcellularLocation>
</comment>
<evidence type="ECO:0000256" key="2">
    <source>
        <dbReference type="ARBA" id="ARBA00023242"/>
    </source>
</evidence>
<dbReference type="FunFam" id="2.130.10.10:FF:002223">
    <property type="entry name" value="Cleavage and polyadenylation specific factor 1"/>
    <property type="match status" value="1"/>
</dbReference>
<feature type="domain" description="RSE1/DDB1/CPSF1 second beta-propeller" evidence="8">
    <location>
        <begin position="520"/>
        <end position="1027"/>
    </location>
</feature>
<keyword evidence="2" id="KW-0539">Nucleus</keyword>
<feature type="compositionally biased region" description="Low complexity" evidence="5">
    <location>
        <begin position="789"/>
        <end position="805"/>
    </location>
</feature>
<dbReference type="FunFam" id="2.130.10.10:FF:000118">
    <property type="entry name" value="Cleavage and polyadenylation specificity factor subunit 1"/>
    <property type="match status" value="1"/>
</dbReference>
<dbReference type="InterPro" id="IPR018846">
    <property type="entry name" value="Beta-prop_RSE1/DDB1/CPSF1_1st"/>
</dbReference>
<evidence type="ECO:0000256" key="3">
    <source>
        <dbReference type="ARBA" id="ARBA00038446"/>
    </source>
</evidence>
<feature type="compositionally biased region" description="Basic and acidic residues" evidence="5">
    <location>
        <begin position="403"/>
        <end position="426"/>
    </location>
</feature>
<evidence type="ECO:0000259" key="8">
    <source>
        <dbReference type="Pfam" id="PF23726"/>
    </source>
</evidence>
<organism evidence="9 10">
    <name type="scientific">Monopterus albus</name>
    <name type="common">Swamp eel</name>
    <dbReference type="NCBI Taxonomy" id="43700"/>
    <lineage>
        <taxon>Eukaryota</taxon>
        <taxon>Metazoa</taxon>
        <taxon>Chordata</taxon>
        <taxon>Craniata</taxon>
        <taxon>Vertebrata</taxon>
        <taxon>Euteleostomi</taxon>
        <taxon>Actinopterygii</taxon>
        <taxon>Neopterygii</taxon>
        <taxon>Teleostei</taxon>
        <taxon>Neoteleostei</taxon>
        <taxon>Acanthomorphata</taxon>
        <taxon>Anabantaria</taxon>
        <taxon>Synbranchiformes</taxon>
        <taxon>Synbranchidae</taxon>
        <taxon>Monopterus</taxon>
    </lineage>
</organism>
<dbReference type="Proteomes" id="UP000261600">
    <property type="component" value="Unplaced"/>
</dbReference>
<dbReference type="InterPro" id="IPR050358">
    <property type="entry name" value="RSE1/DDB1/CFT1"/>
</dbReference>
<dbReference type="FunFam" id="2.130.10.10:FF:002249">
    <property type="entry name" value="Cleavage and polyadenylation specificity factor subunit 1"/>
    <property type="match status" value="1"/>
</dbReference>
<feature type="region of interest" description="Disordered" evidence="5">
    <location>
        <begin position="548"/>
        <end position="592"/>
    </location>
</feature>
<feature type="compositionally biased region" description="Acidic residues" evidence="5">
    <location>
        <begin position="553"/>
        <end position="583"/>
    </location>
</feature>